<comment type="function">
    <text evidence="6">Component of the ESCRT-I complex, a regulator of vesicular trafficking process. Required for the sorting of endocytic ubiquitinated cargos into multivesicular bodies. May be involved in cell growth and differentiation.</text>
</comment>
<dbReference type="PANTHER" id="PTHR13678:SF24">
    <property type="entry name" value="SI:CH211-284F22.3"/>
    <property type="match status" value="1"/>
</dbReference>
<evidence type="ECO:0000313" key="10">
    <source>
        <dbReference type="EMBL" id="MBN3311605.1"/>
    </source>
</evidence>
<dbReference type="GO" id="GO:0000813">
    <property type="term" value="C:ESCRT I complex"/>
    <property type="evidence" value="ECO:0007669"/>
    <property type="project" value="UniProtKB-ARBA"/>
</dbReference>
<evidence type="ECO:0000256" key="4">
    <source>
        <dbReference type="ARBA" id="ARBA00022753"/>
    </source>
</evidence>
<comment type="similarity">
    <text evidence="2">Belongs to the VPS37 family.</text>
</comment>
<dbReference type="SUPFAM" id="SSF140111">
    <property type="entry name" value="Endosomal sorting complex assembly domain"/>
    <property type="match status" value="1"/>
</dbReference>
<keyword evidence="11" id="KW-1185">Reference proteome</keyword>
<dbReference type="AlphaFoldDB" id="A0A8J7NGS2"/>
<reference evidence="10" key="1">
    <citation type="journal article" date="2021" name="Cell">
        <title>Tracing the genetic footprints of vertebrate landing in non-teleost ray-finned fishes.</title>
        <authorList>
            <person name="Bi X."/>
            <person name="Wang K."/>
            <person name="Yang L."/>
            <person name="Pan H."/>
            <person name="Jiang H."/>
            <person name="Wei Q."/>
            <person name="Fang M."/>
            <person name="Yu H."/>
            <person name="Zhu C."/>
            <person name="Cai Y."/>
            <person name="He Y."/>
            <person name="Gan X."/>
            <person name="Zeng H."/>
            <person name="Yu D."/>
            <person name="Zhu Y."/>
            <person name="Jiang H."/>
            <person name="Qiu Q."/>
            <person name="Yang H."/>
            <person name="Zhang Y.E."/>
            <person name="Wang W."/>
            <person name="Zhu M."/>
            <person name="He S."/>
            <person name="Zhang G."/>
        </authorList>
    </citation>
    <scope>NUCLEOTIDE SEQUENCE</scope>
    <source>
        <strain evidence="10">Allg_001</strain>
    </source>
</reference>
<evidence type="ECO:0000313" key="11">
    <source>
        <dbReference type="Proteomes" id="UP000736164"/>
    </source>
</evidence>
<proteinExistence type="inferred from homology"/>
<dbReference type="PROSITE" id="PS51314">
    <property type="entry name" value="VPS37_C"/>
    <property type="match status" value="1"/>
</dbReference>
<dbReference type="GO" id="GO:0006612">
    <property type="term" value="P:protein targeting to membrane"/>
    <property type="evidence" value="ECO:0007669"/>
    <property type="project" value="TreeGrafter"/>
</dbReference>
<sequence>MSRGTREQNSNPDGFLVLGTSELRDLLDDEDKMHQIVRLSAKFQELQVDRETMLTTNRSLAEESLSRQPGLQNGKLQLADKYRKLEHLATVCREKQRRLAGTYVLLFLWIKQMFADGKWEDYRPSCQTAQAPRCTVRQDGREFLPRRTSDSHFRKRWETSIGKNRIPFRTPLGSGNWEGAVRTVHTLALLSEPFICTAPLWRALRKCGQAALPRRLEQPGQLRADRKQDPLPREKPFLPAEQASQAYIQKRSPQVARTLLQEEVSRAEEESEDLLEKFMEGSLPLEGFLDSFQSIRKTCHIRRAQAEKIQELLKPNQNLRKPKNSGEEKKAAQQEPPSNGFSAQGPPRVFQLRYGLTPAILLPHFPLPSTSAIAHAASLPPLDSQPGQAQALGPSAPHSIPGQPVGLRVIGQLPGWPARPVRLQQICRQHNHHQPEPPYR</sequence>
<keyword evidence="3 7" id="KW-0813">Transport</keyword>
<feature type="domain" description="VPS37 C-terminal" evidence="9">
    <location>
        <begin position="234"/>
        <end position="323"/>
    </location>
</feature>
<organism evidence="10 11">
    <name type="scientific">Atractosteus spatula</name>
    <name type="common">Alligator gar</name>
    <name type="synonym">Lepisosteus spatula</name>
    <dbReference type="NCBI Taxonomy" id="7917"/>
    <lineage>
        <taxon>Eukaryota</taxon>
        <taxon>Metazoa</taxon>
        <taxon>Chordata</taxon>
        <taxon>Craniata</taxon>
        <taxon>Vertebrata</taxon>
        <taxon>Euteleostomi</taxon>
        <taxon>Actinopterygii</taxon>
        <taxon>Neopterygii</taxon>
        <taxon>Holostei</taxon>
        <taxon>Semionotiformes</taxon>
        <taxon>Lepisosteidae</taxon>
        <taxon>Atractosteus</taxon>
    </lineage>
</organism>
<comment type="subcellular location">
    <subcellularLocation>
        <location evidence="1">Late endosome membrane</location>
        <topology evidence="1">Peripheral membrane protein</topology>
    </subcellularLocation>
</comment>
<keyword evidence="4" id="KW-0967">Endosome</keyword>
<feature type="region of interest" description="Disordered" evidence="8">
    <location>
        <begin position="312"/>
        <end position="346"/>
    </location>
</feature>
<keyword evidence="5 7" id="KW-0653">Protein transport</keyword>
<evidence type="ECO:0000259" key="9">
    <source>
        <dbReference type="PROSITE" id="PS51314"/>
    </source>
</evidence>
<dbReference type="Gene3D" id="1.10.287.660">
    <property type="entry name" value="Helix hairpin bin"/>
    <property type="match status" value="1"/>
</dbReference>
<dbReference type="InterPro" id="IPR009851">
    <property type="entry name" value="Mod_r"/>
</dbReference>
<name>A0A8J7NGS2_ATRSP</name>
<evidence type="ECO:0000256" key="6">
    <source>
        <dbReference type="ARBA" id="ARBA00025010"/>
    </source>
</evidence>
<evidence type="ECO:0000256" key="5">
    <source>
        <dbReference type="ARBA" id="ARBA00022927"/>
    </source>
</evidence>
<evidence type="ECO:0000256" key="1">
    <source>
        <dbReference type="ARBA" id="ARBA00004633"/>
    </source>
</evidence>
<accession>A0A8J7NGS2</accession>
<evidence type="ECO:0000256" key="2">
    <source>
        <dbReference type="ARBA" id="ARBA00007617"/>
    </source>
</evidence>
<evidence type="ECO:0000256" key="8">
    <source>
        <dbReference type="SAM" id="MobiDB-lite"/>
    </source>
</evidence>
<feature type="non-terminal residue" evidence="10">
    <location>
        <position position="1"/>
    </location>
</feature>
<dbReference type="InterPro" id="IPR029012">
    <property type="entry name" value="Helix_hairpin_bin_sf"/>
</dbReference>
<dbReference type="Pfam" id="PF07200">
    <property type="entry name" value="Mod_r"/>
    <property type="match status" value="2"/>
</dbReference>
<dbReference type="PANTHER" id="PTHR13678">
    <property type="entry name" value="VACUOLAR PROTEIN SORTING-ASSOCIATED PROTEIN 37"/>
    <property type="match status" value="1"/>
</dbReference>
<dbReference type="InterPro" id="IPR037202">
    <property type="entry name" value="ESCRT_assembly_dom"/>
</dbReference>
<evidence type="ECO:0000256" key="3">
    <source>
        <dbReference type="ARBA" id="ARBA00022448"/>
    </source>
</evidence>
<dbReference type="Proteomes" id="UP000736164">
    <property type="component" value="Unassembled WGS sequence"/>
</dbReference>
<dbReference type="GO" id="GO:0043162">
    <property type="term" value="P:ubiquitin-dependent protein catabolic process via the multivesicular body sorting pathway"/>
    <property type="evidence" value="ECO:0007669"/>
    <property type="project" value="TreeGrafter"/>
</dbReference>
<dbReference type="GO" id="GO:0006623">
    <property type="term" value="P:protein targeting to vacuole"/>
    <property type="evidence" value="ECO:0007669"/>
    <property type="project" value="TreeGrafter"/>
</dbReference>
<comment type="caution">
    <text evidence="10">The sequence shown here is derived from an EMBL/GenBank/DDBJ whole genome shotgun (WGS) entry which is preliminary data.</text>
</comment>
<feature type="non-terminal residue" evidence="10">
    <location>
        <position position="440"/>
    </location>
</feature>
<dbReference type="GO" id="GO:0031902">
    <property type="term" value="C:late endosome membrane"/>
    <property type="evidence" value="ECO:0007669"/>
    <property type="project" value="UniProtKB-SubCell"/>
</dbReference>
<protein>
    <submittedName>
        <fullName evidence="10">VP37D protein</fullName>
    </submittedName>
</protein>
<dbReference type="EMBL" id="JAAWVO010001207">
    <property type="protein sequence ID" value="MBN3311605.1"/>
    <property type="molecule type" value="Genomic_DNA"/>
</dbReference>
<gene>
    <name evidence="10" type="primary">Vps37d</name>
    <name evidence="10" type="ORF">GTO95_0017548</name>
</gene>
<evidence type="ECO:0000256" key="7">
    <source>
        <dbReference type="PROSITE-ProRule" id="PRU00646"/>
    </source>
</evidence>